<reference evidence="4" key="2">
    <citation type="submission" date="2020-04" db="EMBL/GenBank/DDBJ databases">
        <authorList>
            <consortium name="NCBI Genome Project"/>
        </authorList>
    </citation>
    <scope>NUCLEOTIDE SEQUENCE</scope>
    <source>
        <strain evidence="4">CBS 304.34</strain>
    </source>
</reference>
<feature type="region of interest" description="Disordered" evidence="1">
    <location>
        <begin position="165"/>
        <end position="209"/>
    </location>
</feature>
<evidence type="ECO:0000313" key="4">
    <source>
        <dbReference type="RefSeq" id="XP_033574279.1"/>
    </source>
</evidence>
<dbReference type="OrthoDB" id="661148at2759"/>
<evidence type="ECO:0000313" key="2">
    <source>
        <dbReference type="EMBL" id="KAF2807315.1"/>
    </source>
</evidence>
<proteinExistence type="predicted"/>
<dbReference type="EMBL" id="MU003705">
    <property type="protein sequence ID" value="KAF2807315.1"/>
    <property type="molecule type" value="Genomic_DNA"/>
</dbReference>
<dbReference type="GeneID" id="54469159"/>
<sequence>MRYHLTAETNGGHFRPKKFRWKLSSSPAGKSGDDLWSYRREKDIGAAPGQVRFEALYGPDGNPVSTSFKHNDASQGVPVHTLSFRLPNGEEFQWQTNHPISTLDGFRWDYQRYALFRLSRGVAWELVADNAPWDGRGKKPLESADALAIRARNIDHSMAFTGFKSQERHDSSQVPLGSIANGKGMQQGSNLRINERSKPPTGAMWHERQSDSWKLFRTSSSNSPSVDIAAALSASDDSK</sequence>
<organism evidence="2">
    <name type="scientific">Mytilinidion resinicola</name>
    <dbReference type="NCBI Taxonomy" id="574789"/>
    <lineage>
        <taxon>Eukaryota</taxon>
        <taxon>Fungi</taxon>
        <taxon>Dikarya</taxon>
        <taxon>Ascomycota</taxon>
        <taxon>Pezizomycotina</taxon>
        <taxon>Dothideomycetes</taxon>
        <taxon>Pleosporomycetidae</taxon>
        <taxon>Mytilinidiales</taxon>
        <taxon>Mytilinidiaceae</taxon>
        <taxon>Mytilinidion</taxon>
    </lineage>
</organism>
<protein>
    <submittedName>
        <fullName evidence="2 4">Uncharacterized protein</fullName>
    </submittedName>
</protein>
<accession>A0A6A6YH25</accession>
<dbReference type="Proteomes" id="UP000504636">
    <property type="component" value="Unplaced"/>
</dbReference>
<evidence type="ECO:0000313" key="3">
    <source>
        <dbReference type="Proteomes" id="UP000504636"/>
    </source>
</evidence>
<reference evidence="2 4" key="1">
    <citation type="journal article" date="2020" name="Stud. Mycol.">
        <title>101 Dothideomycetes genomes: a test case for predicting lifestyles and emergence of pathogens.</title>
        <authorList>
            <person name="Haridas S."/>
            <person name="Albert R."/>
            <person name="Binder M."/>
            <person name="Bloem J."/>
            <person name="Labutti K."/>
            <person name="Salamov A."/>
            <person name="Andreopoulos B."/>
            <person name="Baker S."/>
            <person name="Barry K."/>
            <person name="Bills G."/>
            <person name="Bluhm B."/>
            <person name="Cannon C."/>
            <person name="Castanera R."/>
            <person name="Culley D."/>
            <person name="Daum C."/>
            <person name="Ezra D."/>
            <person name="Gonzalez J."/>
            <person name="Henrissat B."/>
            <person name="Kuo A."/>
            <person name="Liang C."/>
            <person name="Lipzen A."/>
            <person name="Lutzoni F."/>
            <person name="Magnuson J."/>
            <person name="Mondo S."/>
            <person name="Nolan M."/>
            <person name="Ohm R."/>
            <person name="Pangilinan J."/>
            <person name="Park H.-J."/>
            <person name="Ramirez L."/>
            <person name="Alfaro M."/>
            <person name="Sun H."/>
            <person name="Tritt A."/>
            <person name="Yoshinaga Y."/>
            <person name="Zwiers L.-H."/>
            <person name="Turgeon B."/>
            <person name="Goodwin S."/>
            <person name="Spatafora J."/>
            <person name="Crous P."/>
            <person name="Grigoriev I."/>
        </authorList>
    </citation>
    <scope>NUCLEOTIDE SEQUENCE</scope>
    <source>
        <strain evidence="2 4">CBS 304.34</strain>
    </source>
</reference>
<dbReference type="AlphaFoldDB" id="A0A6A6YH25"/>
<keyword evidence="3" id="KW-1185">Reference proteome</keyword>
<name>A0A6A6YH25_9PEZI</name>
<reference evidence="4" key="3">
    <citation type="submission" date="2025-04" db="UniProtKB">
        <authorList>
            <consortium name="RefSeq"/>
        </authorList>
    </citation>
    <scope>IDENTIFICATION</scope>
    <source>
        <strain evidence="4">CBS 304.34</strain>
    </source>
</reference>
<dbReference type="RefSeq" id="XP_033574279.1">
    <property type="nucleotide sequence ID" value="XM_033728266.1"/>
</dbReference>
<evidence type="ECO:0000256" key="1">
    <source>
        <dbReference type="SAM" id="MobiDB-lite"/>
    </source>
</evidence>
<gene>
    <name evidence="2 4" type="ORF">BDZ99DRAFT_573172</name>
</gene>